<protein>
    <submittedName>
        <fullName evidence="1">Uncharacterized protein</fullName>
    </submittedName>
</protein>
<reference evidence="1" key="1">
    <citation type="submission" date="2023-03" db="EMBL/GenBank/DDBJ databases">
        <title>Massive genome expansion in bonnet fungi (Mycena s.s.) driven by repeated elements and novel gene families across ecological guilds.</title>
        <authorList>
            <consortium name="Lawrence Berkeley National Laboratory"/>
            <person name="Harder C.B."/>
            <person name="Miyauchi S."/>
            <person name="Viragh M."/>
            <person name="Kuo A."/>
            <person name="Thoen E."/>
            <person name="Andreopoulos B."/>
            <person name="Lu D."/>
            <person name="Skrede I."/>
            <person name="Drula E."/>
            <person name="Henrissat B."/>
            <person name="Morin E."/>
            <person name="Kohler A."/>
            <person name="Barry K."/>
            <person name="LaButti K."/>
            <person name="Morin E."/>
            <person name="Salamov A."/>
            <person name="Lipzen A."/>
            <person name="Mereny Z."/>
            <person name="Hegedus B."/>
            <person name="Baldrian P."/>
            <person name="Stursova M."/>
            <person name="Weitz H."/>
            <person name="Taylor A."/>
            <person name="Grigoriev I.V."/>
            <person name="Nagy L.G."/>
            <person name="Martin F."/>
            <person name="Kauserud H."/>
        </authorList>
    </citation>
    <scope>NUCLEOTIDE SEQUENCE</scope>
    <source>
        <strain evidence="1">CBHHK200</strain>
    </source>
</reference>
<dbReference type="AlphaFoldDB" id="A0AAD6WT88"/>
<comment type="caution">
    <text evidence="1">The sequence shown here is derived from an EMBL/GenBank/DDBJ whole genome shotgun (WGS) entry which is preliminary data.</text>
</comment>
<dbReference type="Proteomes" id="UP001218188">
    <property type="component" value="Unassembled WGS sequence"/>
</dbReference>
<accession>A0AAD6WT88</accession>
<name>A0AAD6WT88_9AGAR</name>
<proteinExistence type="predicted"/>
<evidence type="ECO:0000313" key="2">
    <source>
        <dbReference type="Proteomes" id="UP001218188"/>
    </source>
</evidence>
<dbReference type="EMBL" id="JARJCM010000273">
    <property type="protein sequence ID" value="KAJ7020124.1"/>
    <property type="molecule type" value="Genomic_DNA"/>
</dbReference>
<sequence length="451" mass="50524">MKGEVWCCQGVLKEEAQMYGIPSDIPSYIFLGQERVLLTRRNTCKLFYQMSLYRPFWVYANIDMDNLQFRSGRSVVNYSRMDLSALQRRVVKAWRIFDAWGSRGVEPRHTHSVPLSDDVHHLVAIPGTRVLVLLCDDRVYLQDWLTGSSTEIQVHRLDNRLYLTSVKHFWVDVIGCNILVLYLAARGAGSELRSELQMFVVDEEATTASLLGTVDVPTIVSGFTLSNDDLVVFGTTGARPHFLCSFVISYATTPVHIRLNAEIKISPAREDASLCGLSRSSDPSMLGASIWFHRFSISPPPLGLVLTNPADRGKSLSVCGGTYLRSVYMTPVKGNKHFRIAERTLIDRIPVYLGIAAGSRVGLYRRPWTSQVFTTFRLPGGSPDLHPFSYEVAGHRDDRGSIAYAAGMQETLEPNTLHVDEVEGCITYKLSARVSRLRPEGHYLGMTITDL</sequence>
<keyword evidence="2" id="KW-1185">Reference proteome</keyword>
<organism evidence="1 2">
    <name type="scientific">Mycena alexandri</name>
    <dbReference type="NCBI Taxonomy" id="1745969"/>
    <lineage>
        <taxon>Eukaryota</taxon>
        <taxon>Fungi</taxon>
        <taxon>Dikarya</taxon>
        <taxon>Basidiomycota</taxon>
        <taxon>Agaricomycotina</taxon>
        <taxon>Agaricomycetes</taxon>
        <taxon>Agaricomycetidae</taxon>
        <taxon>Agaricales</taxon>
        <taxon>Marasmiineae</taxon>
        <taxon>Mycenaceae</taxon>
        <taxon>Mycena</taxon>
    </lineage>
</organism>
<gene>
    <name evidence="1" type="ORF">C8F04DRAFT_1197017</name>
</gene>
<evidence type="ECO:0000313" key="1">
    <source>
        <dbReference type="EMBL" id="KAJ7020124.1"/>
    </source>
</evidence>